<evidence type="ECO:0000313" key="2">
    <source>
        <dbReference type="EMBL" id="UOE42124.1"/>
    </source>
</evidence>
<evidence type="ECO:0000256" key="1">
    <source>
        <dbReference type="SAM" id="Phobius"/>
    </source>
</evidence>
<keyword evidence="1" id="KW-0812">Transmembrane</keyword>
<evidence type="ECO:0000313" key="3">
    <source>
        <dbReference type="Proteomes" id="UP000831460"/>
    </source>
</evidence>
<keyword evidence="1" id="KW-0472">Membrane</keyword>
<sequence>MIKQYPLQFTTTLFLFLLMNLSYFWEGKFGILTFPIFIILFIIFFILFIELIRQIYISTKEGFAKKTRNYLLGFMIICLTSIIIKPTGIVNFDKLEGENLYFAQAEGAANCTSTLKFTRRCFSYCFFS</sequence>
<accession>A0ABY4BSE8</accession>
<feature type="transmembrane region" description="Helical" evidence="1">
    <location>
        <begin position="70"/>
        <end position="92"/>
    </location>
</feature>
<feature type="transmembrane region" description="Helical" evidence="1">
    <location>
        <begin position="7"/>
        <end position="25"/>
    </location>
</feature>
<feature type="transmembrane region" description="Helical" evidence="1">
    <location>
        <begin position="31"/>
        <end position="49"/>
    </location>
</feature>
<reference evidence="2 3" key="1">
    <citation type="submission" date="2022-03" db="EMBL/GenBank/DDBJ databases">
        <title>Chryseobacterium sp. isolated from particulate matters in swine house.</title>
        <authorList>
            <person name="Won M."/>
            <person name="Kim S.-J."/>
            <person name="Kwon S.-W."/>
        </authorList>
    </citation>
    <scope>NUCLEOTIDE SEQUENCE [LARGE SCALE GENOMIC DNA]</scope>
    <source>
        <strain evidence="2 3">SC2-2</strain>
    </source>
</reference>
<keyword evidence="3" id="KW-1185">Reference proteome</keyword>
<dbReference type="RefSeq" id="WP_243551069.1">
    <property type="nucleotide sequence ID" value="NZ_CP094532.1"/>
</dbReference>
<keyword evidence="1" id="KW-1133">Transmembrane helix</keyword>
<dbReference type="Proteomes" id="UP000831460">
    <property type="component" value="Chromosome"/>
</dbReference>
<dbReference type="EMBL" id="CP094532">
    <property type="protein sequence ID" value="UOE42124.1"/>
    <property type="molecule type" value="Genomic_DNA"/>
</dbReference>
<gene>
    <name evidence="2" type="ORF">MTP09_05675</name>
</gene>
<name>A0ABY4BSE8_9FLAO</name>
<protein>
    <submittedName>
        <fullName evidence="2">Uncharacterized protein</fullName>
    </submittedName>
</protein>
<proteinExistence type="predicted"/>
<organism evidence="2 3">
    <name type="scientific">Chryseobacterium suipulveris</name>
    <dbReference type="NCBI Taxonomy" id="2929800"/>
    <lineage>
        <taxon>Bacteria</taxon>
        <taxon>Pseudomonadati</taxon>
        <taxon>Bacteroidota</taxon>
        <taxon>Flavobacteriia</taxon>
        <taxon>Flavobacteriales</taxon>
        <taxon>Weeksellaceae</taxon>
        <taxon>Chryseobacterium group</taxon>
        <taxon>Chryseobacterium</taxon>
    </lineage>
</organism>